<keyword evidence="7" id="KW-0044">Antibiotic</keyword>
<keyword evidence="4" id="KW-0929">Antimicrobial</keyword>
<feature type="signal peptide" evidence="10">
    <location>
        <begin position="1"/>
        <end position="19"/>
    </location>
</feature>
<evidence type="ECO:0000256" key="7">
    <source>
        <dbReference type="ARBA" id="ARBA00023022"/>
    </source>
</evidence>
<evidence type="ECO:0000256" key="4">
    <source>
        <dbReference type="ARBA" id="ARBA00022529"/>
    </source>
</evidence>
<dbReference type="GO" id="GO:0005576">
    <property type="term" value="C:extracellular region"/>
    <property type="evidence" value="ECO:0007669"/>
    <property type="project" value="UniProtKB-SubCell"/>
</dbReference>
<evidence type="ECO:0000256" key="10">
    <source>
        <dbReference type="SAM" id="SignalP"/>
    </source>
</evidence>
<name>A0A833Z770_9CHIR</name>
<evidence type="ECO:0000256" key="1">
    <source>
        <dbReference type="ARBA" id="ARBA00004613"/>
    </source>
</evidence>
<keyword evidence="8" id="KW-1015">Disulfide bond</keyword>
<dbReference type="InterPro" id="IPR050544">
    <property type="entry name" value="Beta-defensin"/>
</dbReference>
<gene>
    <name evidence="11" type="ORF">HJG60_003742</name>
</gene>
<comment type="caution">
    <text evidence="11">The sequence shown here is derived from an EMBL/GenBank/DDBJ whole genome shotgun (WGS) entry which is preliminary data.</text>
</comment>
<dbReference type="GO" id="GO:0042742">
    <property type="term" value="P:defense response to bacterium"/>
    <property type="evidence" value="ECO:0007669"/>
    <property type="project" value="UniProtKB-KW"/>
</dbReference>
<dbReference type="PANTHER" id="PTHR15001">
    <property type="entry name" value="BETA-DEFENSIN 123-RELATED"/>
    <property type="match status" value="1"/>
</dbReference>
<keyword evidence="6" id="KW-0211">Defensin</keyword>
<accession>A0A833Z770</accession>
<feature type="compositionally biased region" description="Polar residues" evidence="9">
    <location>
        <begin position="112"/>
        <end position="128"/>
    </location>
</feature>
<comment type="subcellular location">
    <subcellularLocation>
        <location evidence="1">Secreted</location>
    </subcellularLocation>
</comment>
<keyword evidence="3" id="KW-0964">Secreted</keyword>
<feature type="region of interest" description="Disordered" evidence="9">
    <location>
        <begin position="99"/>
        <end position="128"/>
    </location>
</feature>
<evidence type="ECO:0000256" key="5">
    <source>
        <dbReference type="ARBA" id="ARBA00022729"/>
    </source>
</evidence>
<evidence type="ECO:0000256" key="8">
    <source>
        <dbReference type="ARBA" id="ARBA00023157"/>
    </source>
</evidence>
<evidence type="ECO:0000313" key="11">
    <source>
        <dbReference type="EMBL" id="KAF6087778.1"/>
    </source>
</evidence>
<reference evidence="11 12" key="1">
    <citation type="journal article" date="2020" name="Nature">
        <title>Six reference-quality genomes reveal evolution of bat adaptations.</title>
        <authorList>
            <person name="Jebb D."/>
            <person name="Huang Z."/>
            <person name="Pippel M."/>
            <person name="Hughes G.M."/>
            <person name="Lavrichenko K."/>
            <person name="Devanna P."/>
            <person name="Winkler S."/>
            <person name="Jermiin L.S."/>
            <person name="Skirmuntt E.C."/>
            <person name="Katzourakis A."/>
            <person name="Burkitt-Gray L."/>
            <person name="Ray D.A."/>
            <person name="Sullivan K.A.M."/>
            <person name="Roscito J.G."/>
            <person name="Kirilenko B.M."/>
            <person name="Davalos L.M."/>
            <person name="Corthals A.P."/>
            <person name="Power M.L."/>
            <person name="Jones G."/>
            <person name="Ransome R.D."/>
            <person name="Dechmann D.K.N."/>
            <person name="Locatelli A.G."/>
            <person name="Puechmaille S.J."/>
            <person name="Fedrigo O."/>
            <person name="Jarvis E.D."/>
            <person name="Hiller M."/>
            <person name="Vernes S.C."/>
            <person name="Myers E.W."/>
            <person name="Teeling E.C."/>
        </authorList>
    </citation>
    <scope>NUCLEOTIDE SEQUENCE [LARGE SCALE GENOMIC DNA]</scope>
    <source>
        <strain evidence="11">Bat1K_MPI-CBG_1</strain>
    </source>
</reference>
<evidence type="ECO:0000256" key="3">
    <source>
        <dbReference type="ARBA" id="ARBA00022525"/>
    </source>
</evidence>
<evidence type="ECO:0000256" key="2">
    <source>
        <dbReference type="ARBA" id="ARBA00007371"/>
    </source>
</evidence>
<keyword evidence="5 10" id="KW-0732">Signal</keyword>
<evidence type="ECO:0000256" key="9">
    <source>
        <dbReference type="SAM" id="MobiDB-lite"/>
    </source>
</evidence>
<dbReference type="PANTHER" id="PTHR15001:SF7">
    <property type="entry name" value="DEFENSIN BETA 118"/>
    <property type="match status" value="1"/>
</dbReference>
<dbReference type="Proteomes" id="UP000664940">
    <property type="component" value="Unassembled WGS sequence"/>
</dbReference>
<proteinExistence type="inferred from homology"/>
<evidence type="ECO:0000313" key="12">
    <source>
        <dbReference type="Proteomes" id="UP000664940"/>
    </source>
</evidence>
<dbReference type="Gene3D" id="3.10.360.10">
    <property type="entry name" value="Antimicrobial Peptide, Beta-defensin 2, Chain A"/>
    <property type="match status" value="1"/>
</dbReference>
<protein>
    <submittedName>
        <fullName evidence="11">Defensin beta 118</fullName>
    </submittedName>
</protein>
<organism evidence="11 12">
    <name type="scientific">Phyllostomus discolor</name>
    <name type="common">pale spear-nosed bat</name>
    <dbReference type="NCBI Taxonomy" id="89673"/>
    <lineage>
        <taxon>Eukaryota</taxon>
        <taxon>Metazoa</taxon>
        <taxon>Chordata</taxon>
        <taxon>Craniata</taxon>
        <taxon>Vertebrata</taxon>
        <taxon>Euteleostomi</taxon>
        <taxon>Mammalia</taxon>
        <taxon>Eutheria</taxon>
        <taxon>Laurasiatheria</taxon>
        <taxon>Chiroptera</taxon>
        <taxon>Yangochiroptera</taxon>
        <taxon>Phyllostomidae</taxon>
        <taxon>Phyllostominae</taxon>
        <taxon>Phyllostomus</taxon>
    </lineage>
</organism>
<dbReference type="AlphaFoldDB" id="A0A833Z770"/>
<comment type="similarity">
    <text evidence="2">Belongs to the beta-defensin family.</text>
</comment>
<dbReference type="EMBL" id="JABVXQ010000010">
    <property type="protein sequence ID" value="KAF6087778.1"/>
    <property type="molecule type" value="Genomic_DNA"/>
</dbReference>
<sequence>MRLLFLTLAALALLPQVIPGFGGKKCWQKAGNCKRYCRVNEELKAPCGHHQVCCVPVKKIHKPVSPVKEVPRTFPTQASHLPASPMDFIVRAPSTYPDMDLDFPELEKEQSDQVLDTEMSTPPVHQSS</sequence>
<feature type="chain" id="PRO_5035870125" evidence="10">
    <location>
        <begin position="20"/>
        <end position="128"/>
    </location>
</feature>
<evidence type="ECO:0000256" key="6">
    <source>
        <dbReference type="ARBA" id="ARBA00022940"/>
    </source>
</evidence>